<accession>A0A3N4LPX9</accession>
<sequence>MGSHPRLRADPPAREPEGFMAAAGSMERNLNSAQWKAVVGLMDLLCSRVGALILDTLAPPIPLHASRTFILQPHYLSPHFRAYPVLLRLDPTNYTGINGP</sequence>
<name>A0A3N4LPX9_9PEZI</name>
<protein>
    <submittedName>
        <fullName evidence="1">Uncharacterized protein</fullName>
    </submittedName>
</protein>
<evidence type="ECO:0000313" key="1">
    <source>
        <dbReference type="EMBL" id="RPB24900.1"/>
    </source>
</evidence>
<dbReference type="EMBL" id="ML121540">
    <property type="protein sequence ID" value="RPB24900.1"/>
    <property type="molecule type" value="Genomic_DNA"/>
</dbReference>
<dbReference type="InParanoid" id="A0A3N4LPX9"/>
<keyword evidence="2" id="KW-1185">Reference proteome</keyword>
<organism evidence="1 2">
    <name type="scientific">Terfezia boudieri ATCC MYA-4762</name>
    <dbReference type="NCBI Taxonomy" id="1051890"/>
    <lineage>
        <taxon>Eukaryota</taxon>
        <taxon>Fungi</taxon>
        <taxon>Dikarya</taxon>
        <taxon>Ascomycota</taxon>
        <taxon>Pezizomycotina</taxon>
        <taxon>Pezizomycetes</taxon>
        <taxon>Pezizales</taxon>
        <taxon>Pezizaceae</taxon>
        <taxon>Terfezia</taxon>
    </lineage>
</organism>
<proteinExistence type="predicted"/>
<gene>
    <name evidence="1" type="ORF">L211DRAFT_159206</name>
</gene>
<dbReference type="Proteomes" id="UP000267821">
    <property type="component" value="Unassembled WGS sequence"/>
</dbReference>
<evidence type="ECO:0000313" key="2">
    <source>
        <dbReference type="Proteomes" id="UP000267821"/>
    </source>
</evidence>
<reference evidence="1 2" key="1">
    <citation type="journal article" date="2018" name="Nat. Ecol. Evol.">
        <title>Pezizomycetes genomes reveal the molecular basis of ectomycorrhizal truffle lifestyle.</title>
        <authorList>
            <person name="Murat C."/>
            <person name="Payen T."/>
            <person name="Noel B."/>
            <person name="Kuo A."/>
            <person name="Morin E."/>
            <person name="Chen J."/>
            <person name="Kohler A."/>
            <person name="Krizsan K."/>
            <person name="Balestrini R."/>
            <person name="Da Silva C."/>
            <person name="Montanini B."/>
            <person name="Hainaut M."/>
            <person name="Levati E."/>
            <person name="Barry K.W."/>
            <person name="Belfiori B."/>
            <person name="Cichocki N."/>
            <person name="Clum A."/>
            <person name="Dockter R.B."/>
            <person name="Fauchery L."/>
            <person name="Guy J."/>
            <person name="Iotti M."/>
            <person name="Le Tacon F."/>
            <person name="Lindquist E.A."/>
            <person name="Lipzen A."/>
            <person name="Malagnac F."/>
            <person name="Mello A."/>
            <person name="Molinier V."/>
            <person name="Miyauchi S."/>
            <person name="Poulain J."/>
            <person name="Riccioni C."/>
            <person name="Rubini A."/>
            <person name="Sitrit Y."/>
            <person name="Splivallo R."/>
            <person name="Traeger S."/>
            <person name="Wang M."/>
            <person name="Zifcakova L."/>
            <person name="Wipf D."/>
            <person name="Zambonelli A."/>
            <person name="Paolocci F."/>
            <person name="Nowrousian M."/>
            <person name="Ottonello S."/>
            <person name="Baldrian P."/>
            <person name="Spatafora J.W."/>
            <person name="Henrissat B."/>
            <person name="Nagy L.G."/>
            <person name="Aury J.M."/>
            <person name="Wincker P."/>
            <person name="Grigoriev I.V."/>
            <person name="Bonfante P."/>
            <person name="Martin F.M."/>
        </authorList>
    </citation>
    <scope>NUCLEOTIDE SEQUENCE [LARGE SCALE GENOMIC DNA]</scope>
    <source>
        <strain evidence="1 2">ATCC MYA-4762</strain>
    </source>
</reference>
<dbReference type="AlphaFoldDB" id="A0A3N4LPX9"/>